<dbReference type="InterPro" id="IPR020846">
    <property type="entry name" value="MFS_dom"/>
</dbReference>
<dbReference type="InterPro" id="IPR005828">
    <property type="entry name" value="MFS_sugar_transport-like"/>
</dbReference>
<evidence type="ECO:0000256" key="1">
    <source>
        <dbReference type="ARBA" id="ARBA00004141"/>
    </source>
</evidence>
<dbReference type="InterPro" id="IPR036259">
    <property type="entry name" value="MFS_trans_sf"/>
</dbReference>
<reference evidence="8" key="1">
    <citation type="submission" date="2021-10" db="EMBL/GenBank/DDBJ databases">
        <authorList>
            <person name="Piombo E."/>
        </authorList>
    </citation>
    <scope>NUCLEOTIDE SEQUENCE</scope>
</reference>
<dbReference type="PROSITE" id="PS50850">
    <property type="entry name" value="MFS"/>
    <property type="match status" value="1"/>
</dbReference>
<accession>A0A9N9V9T6</accession>
<evidence type="ECO:0000256" key="5">
    <source>
        <dbReference type="ARBA" id="ARBA00023136"/>
    </source>
</evidence>
<dbReference type="SUPFAM" id="SSF103473">
    <property type="entry name" value="MFS general substrate transporter"/>
    <property type="match status" value="1"/>
</dbReference>
<comment type="similarity">
    <text evidence="2">Belongs to the major facilitator superfamily. Sugar transporter (TC 2.A.1.1) family.</text>
</comment>
<feature type="domain" description="Major facilitator superfamily (MFS) profile" evidence="7">
    <location>
        <begin position="1"/>
        <end position="159"/>
    </location>
</feature>
<evidence type="ECO:0000259" key="7">
    <source>
        <dbReference type="PROSITE" id="PS50850"/>
    </source>
</evidence>
<dbReference type="PANTHER" id="PTHR48022:SF28">
    <property type="entry name" value="MAJOR FACILITATOR SUPERFAMILY (MFS) PROFILE DOMAIN-CONTAINING PROTEIN-RELATED"/>
    <property type="match status" value="1"/>
</dbReference>
<dbReference type="Pfam" id="PF00083">
    <property type="entry name" value="Sugar_tr"/>
    <property type="match status" value="1"/>
</dbReference>
<protein>
    <recommendedName>
        <fullName evidence="7">Major facilitator superfamily (MFS) profile domain-containing protein</fullName>
    </recommendedName>
</protein>
<name>A0A9N9V9T6_9HYPO</name>
<dbReference type="EMBL" id="CABFNQ020000586">
    <property type="protein sequence ID" value="CAH0019640.1"/>
    <property type="molecule type" value="Genomic_DNA"/>
</dbReference>
<dbReference type="AlphaFoldDB" id="A0A9N9V9T6"/>
<evidence type="ECO:0000256" key="6">
    <source>
        <dbReference type="SAM" id="Phobius"/>
    </source>
</evidence>
<comment type="subcellular location">
    <subcellularLocation>
        <location evidence="1">Membrane</location>
        <topology evidence="1">Multi-pass membrane protein</topology>
    </subcellularLocation>
</comment>
<dbReference type="GO" id="GO:0016020">
    <property type="term" value="C:membrane"/>
    <property type="evidence" value="ECO:0007669"/>
    <property type="project" value="UniProtKB-SubCell"/>
</dbReference>
<dbReference type="PROSITE" id="PS00216">
    <property type="entry name" value="SUGAR_TRANSPORT_1"/>
    <property type="match status" value="1"/>
</dbReference>
<feature type="transmembrane region" description="Helical" evidence="6">
    <location>
        <begin position="30"/>
        <end position="53"/>
    </location>
</feature>
<dbReference type="GO" id="GO:0005351">
    <property type="term" value="F:carbohydrate:proton symporter activity"/>
    <property type="evidence" value="ECO:0007669"/>
    <property type="project" value="TreeGrafter"/>
</dbReference>
<keyword evidence="9" id="KW-1185">Reference proteome</keyword>
<evidence type="ECO:0000256" key="4">
    <source>
        <dbReference type="ARBA" id="ARBA00022989"/>
    </source>
</evidence>
<keyword evidence="3 6" id="KW-0812">Transmembrane</keyword>
<feature type="transmembrane region" description="Helical" evidence="6">
    <location>
        <begin position="134"/>
        <end position="153"/>
    </location>
</feature>
<evidence type="ECO:0000256" key="2">
    <source>
        <dbReference type="ARBA" id="ARBA00010992"/>
    </source>
</evidence>
<dbReference type="InterPro" id="IPR005829">
    <property type="entry name" value="Sugar_transporter_CS"/>
</dbReference>
<keyword evidence="4 6" id="KW-1133">Transmembrane helix</keyword>
<feature type="transmembrane region" description="Helical" evidence="6">
    <location>
        <begin position="107"/>
        <end position="127"/>
    </location>
</feature>
<dbReference type="PANTHER" id="PTHR48022">
    <property type="entry name" value="PLASTIDIC GLUCOSE TRANSPORTER 4"/>
    <property type="match status" value="1"/>
</dbReference>
<sequence length="197" mass="22504">MALILSAVDNMQLMFWGALAAVLIDRVGRRRLLMMGVMVSSVCFALVAVGLRYSGQDSPNRNQSMSIMAVAFIFIYYVFYGMSLLSIPFMYPAEINSQRMRNTGTSFATTINWTCIYLVVVVTPTAIDSIGWKYYLVYAVTNFCFISIVWRWYIETANMPLEQVDTLFRIKHKCSEGFALQIATEEKSYHINLDIFP</sequence>
<dbReference type="Proteomes" id="UP000696573">
    <property type="component" value="Unassembled WGS sequence"/>
</dbReference>
<dbReference type="Gene3D" id="1.20.1250.20">
    <property type="entry name" value="MFS general substrate transporter like domains"/>
    <property type="match status" value="1"/>
</dbReference>
<gene>
    <name evidence="8" type="ORF">CRHIZ90672A_00017617</name>
</gene>
<evidence type="ECO:0000313" key="8">
    <source>
        <dbReference type="EMBL" id="CAH0019640.1"/>
    </source>
</evidence>
<feature type="transmembrane region" description="Helical" evidence="6">
    <location>
        <begin position="65"/>
        <end position="87"/>
    </location>
</feature>
<proteinExistence type="inferred from homology"/>
<keyword evidence="5 6" id="KW-0472">Membrane</keyword>
<evidence type="ECO:0000313" key="9">
    <source>
        <dbReference type="Proteomes" id="UP000696573"/>
    </source>
</evidence>
<evidence type="ECO:0000256" key="3">
    <source>
        <dbReference type="ARBA" id="ARBA00022692"/>
    </source>
</evidence>
<organism evidence="8 9">
    <name type="scientific">Clonostachys rhizophaga</name>
    <dbReference type="NCBI Taxonomy" id="160324"/>
    <lineage>
        <taxon>Eukaryota</taxon>
        <taxon>Fungi</taxon>
        <taxon>Dikarya</taxon>
        <taxon>Ascomycota</taxon>
        <taxon>Pezizomycotina</taxon>
        <taxon>Sordariomycetes</taxon>
        <taxon>Hypocreomycetidae</taxon>
        <taxon>Hypocreales</taxon>
        <taxon>Bionectriaceae</taxon>
        <taxon>Clonostachys</taxon>
    </lineage>
</organism>
<dbReference type="InterPro" id="IPR050360">
    <property type="entry name" value="MFS_Sugar_Transporters"/>
</dbReference>
<dbReference type="OrthoDB" id="6339427at2759"/>
<comment type="caution">
    <text evidence="8">The sequence shown here is derived from an EMBL/GenBank/DDBJ whole genome shotgun (WGS) entry which is preliminary data.</text>
</comment>